<sequence length="508" mass="56817">MDSIFYLSLLAGVVFGGVLVNLTLGAASRWRRKYPPGPRRLPIIGNAHQVPKDQPWETFGTWSKSYGNMVYLDLMGQPAVVLNSRQLASELLDKRSAIYSDRPVLEMASLCGYSNLMVLSQYGEGWKQQRKIACREFLPTTVKKHFPFQEKVMRELVRSIVADPSSIRKEIAYRMGVVIMRMTYGYALTGKDDHFLQNAVEAVDNFKGISNPGQWLVDVIPAMKHLPRWVPGTSFFRTAERYSKDLMSACFDPFRWAQANLATGHSLLPNLVGDMLDEGTLSASDAKILPWSALSMFGGALDTNVGTVMSFLLFMIHNPDIQAKVQAELDKVVGKHRLPSITDRPDLPYLRSVITESLRVGCPPPLCVPHALSRDDEYNGYFLSKGTWILPNIWQMCHDPADYPDPFVFRPERYNNDDAEMEKLKSVVFGFGRRVCAGRDFGESGIFVIAATLLATCDILPGLDENANVVMPEIAFTNGSIREPKPFTTRFKPRSSEAASLLAEISSD</sequence>
<evidence type="ECO:0000256" key="5">
    <source>
        <dbReference type="ARBA" id="ARBA00022723"/>
    </source>
</evidence>
<keyword evidence="11" id="KW-0812">Transmembrane</keyword>
<dbReference type="PANTHER" id="PTHR46300">
    <property type="entry name" value="P450, PUTATIVE (EUROFUNG)-RELATED-RELATED"/>
    <property type="match status" value="1"/>
</dbReference>
<dbReference type="PRINTS" id="PR00463">
    <property type="entry name" value="EP450I"/>
</dbReference>
<keyword evidence="13" id="KW-1185">Reference proteome</keyword>
<evidence type="ECO:0000256" key="4">
    <source>
        <dbReference type="ARBA" id="ARBA00022617"/>
    </source>
</evidence>
<dbReference type="GO" id="GO:0020037">
    <property type="term" value="F:heme binding"/>
    <property type="evidence" value="ECO:0007669"/>
    <property type="project" value="InterPro"/>
</dbReference>
<dbReference type="PRINTS" id="PR00385">
    <property type="entry name" value="P450"/>
</dbReference>
<reference evidence="12" key="1">
    <citation type="submission" date="2020-11" db="EMBL/GenBank/DDBJ databases">
        <authorList>
            <consortium name="DOE Joint Genome Institute"/>
            <person name="Ahrendt S."/>
            <person name="Riley R."/>
            <person name="Andreopoulos W."/>
            <person name="Labutti K."/>
            <person name="Pangilinan J."/>
            <person name="Ruiz-Duenas F.J."/>
            <person name="Barrasa J.M."/>
            <person name="Sanchez-Garcia M."/>
            <person name="Camarero S."/>
            <person name="Miyauchi S."/>
            <person name="Serrano A."/>
            <person name="Linde D."/>
            <person name="Babiker R."/>
            <person name="Drula E."/>
            <person name="Ayuso-Fernandez I."/>
            <person name="Pacheco R."/>
            <person name="Padilla G."/>
            <person name="Ferreira P."/>
            <person name="Barriuso J."/>
            <person name="Kellner H."/>
            <person name="Castanera R."/>
            <person name="Alfaro M."/>
            <person name="Ramirez L."/>
            <person name="Pisabarro A.G."/>
            <person name="Kuo A."/>
            <person name="Tritt A."/>
            <person name="Lipzen A."/>
            <person name="He G."/>
            <person name="Yan M."/>
            <person name="Ng V."/>
            <person name="Cullen D."/>
            <person name="Martin F."/>
            <person name="Rosso M.-N."/>
            <person name="Henrissat B."/>
            <person name="Hibbett D."/>
            <person name="Martinez A.T."/>
            <person name="Grigoriev I.V."/>
        </authorList>
    </citation>
    <scope>NUCLEOTIDE SEQUENCE</scope>
    <source>
        <strain evidence="12">CBS 506.95</strain>
    </source>
</reference>
<evidence type="ECO:0000256" key="2">
    <source>
        <dbReference type="ARBA" id="ARBA00005179"/>
    </source>
</evidence>
<keyword evidence="4 9" id="KW-0349">Heme</keyword>
<evidence type="ECO:0000313" key="12">
    <source>
        <dbReference type="EMBL" id="KAF9527232.1"/>
    </source>
</evidence>
<dbReference type="GO" id="GO:0005506">
    <property type="term" value="F:iron ion binding"/>
    <property type="evidence" value="ECO:0007669"/>
    <property type="project" value="InterPro"/>
</dbReference>
<dbReference type="InterPro" id="IPR001128">
    <property type="entry name" value="Cyt_P450"/>
</dbReference>
<keyword evidence="7 9" id="KW-0408">Iron</keyword>
<comment type="similarity">
    <text evidence="3 10">Belongs to the cytochrome P450 family.</text>
</comment>
<keyword evidence="11" id="KW-1133">Transmembrane helix</keyword>
<dbReference type="Gene3D" id="1.10.630.10">
    <property type="entry name" value="Cytochrome P450"/>
    <property type="match status" value="1"/>
</dbReference>
<accession>A0A9P6EE24</accession>
<organism evidence="12 13">
    <name type="scientific">Crepidotus variabilis</name>
    <dbReference type="NCBI Taxonomy" id="179855"/>
    <lineage>
        <taxon>Eukaryota</taxon>
        <taxon>Fungi</taxon>
        <taxon>Dikarya</taxon>
        <taxon>Basidiomycota</taxon>
        <taxon>Agaricomycotina</taxon>
        <taxon>Agaricomycetes</taxon>
        <taxon>Agaricomycetidae</taxon>
        <taxon>Agaricales</taxon>
        <taxon>Agaricineae</taxon>
        <taxon>Crepidotaceae</taxon>
        <taxon>Crepidotus</taxon>
    </lineage>
</organism>
<feature type="transmembrane region" description="Helical" evidence="11">
    <location>
        <begin position="6"/>
        <end position="24"/>
    </location>
</feature>
<dbReference type="PANTHER" id="PTHR46300:SF7">
    <property type="entry name" value="P450, PUTATIVE (EUROFUNG)-RELATED"/>
    <property type="match status" value="1"/>
</dbReference>
<dbReference type="InterPro" id="IPR017972">
    <property type="entry name" value="Cyt_P450_CS"/>
</dbReference>
<evidence type="ECO:0000256" key="6">
    <source>
        <dbReference type="ARBA" id="ARBA00023002"/>
    </source>
</evidence>
<dbReference type="AlphaFoldDB" id="A0A9P6EE24"/>
<dbReference type="InterPro" id="IPR050364">
    <property type="entry name" value="Cytochrome_P450_fung"/>
</dbReference>
<evidence type="ECO:0000313" key="13">
    <source>
        <dbReference type="Proteomes" id="UP000807306"/>
    </source>
</evidence>
<evidence type="ECO:0000256" key="1">
    <source>
        <dbReference type="ARBA" id="ARBA00001971"/>
    </source>
</evidence>
<keyword evidence="8 10" id="KW-0503">Monooxygenase</keyword>
<evidence type="ECO:0000256" key="11">
    <source>
        <dbReference type="SAM" id="Phobius"/>
    </source>
</evidence>
<dbReference type="Pfam" id="PF00067">
    <property type="entry name" value="p450"/>
    <property type="match status" value="1"/>
</dbReference>
<keyword evidence="6 10" id="KW-0560">Oxidoreductase</keyword>
<evidence type="ECO:0000256" key="10">
    <source>
        <dbReference type="RuleBase" id="RU000461"/>
    </source>
</evidence>
<dbReference type="EMBL" id="MU157863">
    <property type="protein sequence ID" value="KAF9527232.1"/>
    <property type="molecule type" value="Genomic_DNA"/>
</dbReference>
<evidence type="ECO:0000256" key="9">
    <source>
        <dbReference type="PIRSR" id="PIRSR602401-1"/>
    </source>
</evidence>
<keyword evidence="11" id="KW-0472">Membrane</keyword>
<evidence type="ECO:0000256" key="8">
    <source>
        <dbReference type="ARBA" id="ARBA00023033"/>
    </source>
</evidence>
<dbReference type="Proteomes" id="UP000807306">
    <property type="component" value="Unassembled WGS sequence"/>
</dbReference>
<evidence type="ECO:0000256" key="3">
    <source>
        <dbReference type="ARBA" id="ARBA00010617"/>
    </source>
</evidence>
<comment type="pathway">
    <text evidence="2">Secondary metabolite biosynthesis.</text>
</comment>
<name>A0A9P6EE24_9AGAR</name>
<comment type="cofactor">
    <cofactor evidence="1 9">
        <name>heme</name>
        <dbReference type="ChEBI" id="CHEBI:30413"/>
    </cofactor>
</comment>
<evidence type="ECO:0000256" key="7">
    <source>
        <dbReference type="ARBA" id="ARBA00023004"/>
    </source>
</evidence>
<dbReference type="GO" id="GO:0016705">
    <property type="term" value="F:oxidoreductase activity, acting on paired donors, with incorporation or reduction of molecular oxygen"/>
    <property type="evidence" value="ECO:0007669"/>
    <property type="project" value="InterPro"/>
</dbReference>
<protein>
    <submittedName>
        <fullName evidence="12">Cytochrome P450</fullName>
    </submittedName>
</protein>
<dbReference type="GO" id="GO:0004497">
    <property type="term" value="F:monooxygenase activity"/>
    <property type="evidence" value="ECO:0007669"/>
    <property type="project" value="UniProtKB-KW"/>
</dbReference>
<dbReference type="InterPro" id="IPR002401">
    <property type="entry name" value="Cyt_P450_E_grp-I"/>
</dbReference>
<comment type="caution">
    <text evidence="12">The sequence shown here is derived from an EMBL/GenBank/DDBJ whole genome shotgun (WGS) entry which is preliminary data.</text>
</comment>
<dbReference type="CDD" id="cd11065">
    <property type="entry name" value="CYP64-like"/>
    <property type="match status" value="1"/>
</dbReference>
<keyword evidence="5 9" id="KW-0479">Metal-binding</keyword>
<dbReference type="InterPro" id="IPR036396">
    <property type="entry name" value="Cyt_P450_sf"/>
</dbReference>
<feature type="binding site" description="axial binding residue" evidence="9">
    <location>
        <position position="436"/>
    </location>
    <ligand>
        <name>heme</name>
        <dbReference type="ChEBI" id="CHEBI:30413"/>
    </ligand>
    <ligandPart>
        <name>Fe</name>
        <dbReference type="ChEBI" id="CHEBI:18248"/>
    </ligandPart>
</feature>
<proteinExistence type="inferred from homology"/>
<gene>
    <name evidence="12" type="ORF">CPB83DRAFT_895462</name>
</gene>
<dbReference type="PROSITE" id="PS00086">
    <property type="entry name" value="CYTOCHROME_P450"/>
    <property type="match status" value="1"/>
</dbReference>
<dbReference type="SUPFAM" id="SSF48264">
    <property type="entry name" value="Cytochrome P450"/>
    <property type="match status" value="1"/>
</dbReference>
<dbReference type="OrthoDB" id="2789670at2759"/>